<dbReference type="EMBL" id="GL876971">
    <property type="protein sequence ID" value="KLU88069.1"/>
    <property type="molecule type" value="Genomic_DNA"/>
</dbReference>
<reference evidence="4" key="4">
    <citation type="journal article" date="2015" name="G3 (Bethesda)">
        <title>Genome sequences of three phytopathogenic species of the Magnaporthaceae family of fungi.</title>
        <authorList>
            <person name="Okagaki L.H."/>
            <person name="Nunes C.C."/>
            <person name="Sailsbery J."/>
            <person name="Clay B."/>
            <person name="Brown D."/>
            <person name="John T."/>
            <person name="Oh Y."/>
            <person name="Young N."/>
            <person name="Fitzgerald M."/>
            <person name="Haas B.J."/>
            <person name="Zeng Q."/>
            <person name="Young S."/>
            <person name="Adiconis X."/>
            <person name="Fan L."/>
            <person name="Levin J.Z."/>
            <person name="Mitchell T.K."/>
            <person name="Okubara P.A."/>
            <person name="Farman M.L."/>
            <person name="Kohn L.M."/>
            <person name="Birren B."/>
            <person name="Ma L.-J."/>
            <person name="Dean R.A."/>
        </authorList>
    </citation>
    <scope>NUCLEOTIDE SEQUENCE</scope>
    <source>
        <strain evidence="4">ATCC 64411 / 73-15</strain>
    </source>
</reference>
<evidence type="ECO:0000313" key="4">
    <source>
        <dbReference type="EnsemblFungi" id="MAPG_07056T0"/>
    </source>
</evidence>
<feature type="transmembrane region" description="Helical" evidence="2">
    <location>
        <begin position="114"/>
        <end position="135"/>
    </location>
</feature>
<reference evidence="5" key="2">
    <citation type="submission" date="2010-05" db="EMBL/GenBank/DDBJ databases">
        <title>The genome sequence of Magnaporthe poae strain ATCC 64411.</title>
        <authorList>
            <person name="Ma L.-J."/>
            <person name="Dead R."/>
            <person name="Young S."/>
            <person name="Zeng Q."/>
            <person name="Koehrsen M."/>
            <person name="Alvarado L."/>
            <person name="Berlin A."/>
            <person name="Chapman S.B."/>
            <person name="Chen Z."/>
            <person name="Freedman E."/>
            <person name="Gellesch M."/>
            <person name="Goldberg J."/>
            <person name="Griggs A."/>
            <person name="Gujja S."/>
            <person name="Heilman E.R."/>
            <person name="Heiman D."/>
            <person name="Hepburn T."/>
            <person name="Howarth C."/>
            <person name="Jen D."/>
            <person name="Larson L."/>
            <person name="Mehta T."/>
            <person name="Neiman D."/>
            <person name="Pearson M."/>
            <person name="Roberts A."/>
            <person name="Saif S."/>
            <person name="Shea T."/>
            <person name="Shenoy N."/>
            <person name="Sisk P."/>
            <person name="Stolte C."/>
            <person name="Sykes S."/>
            <person name="Walk T."/>
            <person name="White J."/>
            <person name="Yandava C."/>
            <person name="Haas B."/>
            <person name="Nusbaum C."/>
            <person name="Birren B."/>
        </authorList>
    </citation>
    <scope>NUCLEOTIDE SEQUENCE [LARGE SCALE GENOMIC DNA]</scope>
    <source>
        <strain evidence="5">ATCC 64411 / 73-15</strain>
    </source>
</reference>
<feature type="transmembrane region" description="Helical" evidence="2">
    <location>
        <begin position="79"/>
        <end position="107"/>
    </location>
</feature>
<evidence type="ECO:0000313" key="3">
    <source>
        <dbReference type="EMBL" id="KLU88069.1"/>
    </source>
</evidence>
<dbReference type="Proteomes" id="UP000011715">
    <property type="component" value="Unassembled WGS sequence"/>
</dbReference>
<accession>A0A0C4E3P1</accession>
<feature type="region of interest" description="Disordered" evidence="1">
    <location>
        <begin position="1"/>
        <end position="63"/>
    </location>
</feature>
<keyword evidence="2" id="KW-1133">Transmembrane helix</keyword>
<keyword evidence="5" id="KW-1185">Reference proteome</keyword>
<feature type="compositionally biased region" description="Basic residues" evidence="1">
    <location>
        <begin position="26"/>
        <end position="37"/>
    </location>
</feature>
<reference evidence="3" key="3">
    <citation type="submission" date="2011-03" db="EMBL/GenBank/DDBJ databases">
        <title>Annotation of Magnaporthe poae ATCC 64411.</title>
        <authorList>
            <person name="Ma L.-J."/>
            <person name="Dead R."/>
            <person name="Young S.K."/>
            <person name="Zeng Q."/>
            <person name="Gargeya S."/>
            <person name="Fitzgerald M."/>
            <person name="Haas B."/>
            <person name="Abouelleil A."/>
            <person name="Alvarado L."/>
            <person name="Arachchi H.M."/>
            <person name="Berlin A."/>
            <person name="Brown A."/>
            <person name="Chapman S.B."/>
            <person name="Chen Z."/>
            <person name="Dunbar C."/>
            <person name="Freedman E."/>
            <person name="Gearin G."/>
            <person name="Gellesch M."/>
            <person name="Goldberg J."/>
            <person name="Griggs A."/>
            <person name="Gujja S."/>
            <person name="Heiman D."/>
            <person name="Howarth C."/>
            <person name="Larson L."/>
            <person name="Lui A."/>
            <person name="MacDonald P.J.P."/>
            <person name="Mehta T."/>
            <person name="Montmayeur A."/>
            <person name="Murphy C."/>
            <person name="Neiman D."/>
            <person name="Pearson M."/>
            <person name="Priest M."/>
            <person name="Roberts A."/>
            <person name="Saif S."/>
            <person name="Shea T."/>
            <person name="Shenoy N."/>
            <person name="Sisk P."/>
            <person name="Stolte C."/>
            <person name="Sykes S."/>
            <person name="Yandava C."/>
            <person name="Wortman J."/>
            <person name="Nusbaum C."/>
            <person name="Birren B."/>
        </authorList>
    </citation>
    <scope>NUCLEOTIDE SEQUENCE</scope>
    <source>
        <strain evidence="3">ATCC 64411</strain>
    </source>
</reference>
<reference evidence="4" key="5">
    <citation type="submission" date="2015-06" db="UniProtKB">
        <authorList>
            <consortium name="EnsemblFungi"/>
        </authorList>
    </citation>
    <scope>IDENTIFICATION</scope>
    <source>
        <strain evidence="4">ATCC 64411</strain>
    </source>
</reference>
<reference evidence="3" key="1">
    <citation type="submission" date="2010-05" db="EMBL/GenBank/DDBJ databases">
        <title>The Genome Sequence of Magnaporthe poae strain ATCC 64411.</title>
        <authorList>
            <consortium name="The Broad Institute Genome Sequencing Platform"/>
            <consortium name="Broad Institute Genome Sequencing Center for Infectious Disease"/>
            <person name="Ma L.-J."/>
            <person name="Dead R."/>
            <person name="Young S."/>
            <person name="Zeng Q."/>
            <person name="Koehrsen M."/>
            <person name="Alvarado L."/>
            <person name="Berlin A."/>
            <person name="Chapman S.B."/>
            <person name="Chen Z."/>
            <person name="Freedman E."/>
            <person name="Gellesch M."/>
            <person name="Goldberg J."/>
            <person name="Griggs A."/>
            <person name="Gujja S."/>
            <person name="Heilman E.R."/>
            <person name="Heiman D."/>
            <person name="Hepburn T."/>
            <person name="Howarth C."/>
            <person name="Jen D."/>
            <person name="Larson L."/>
            <person name="Mehta T."/>
            <person name="Neiman D."/>
            <person name="Pearson M."/>
            <person name="Roberts A."/>
            <person name="Saif S."/>
            <person name="Shea T."/>
            <person name="Shenoy N."/>
            <person name="Sisk P."/>
            <person name="Stolte C."/>
            <person name="Sykes S."/>
            <person name="Walk T."/>
            <person name="White J."/>
            <person name="Yandava C."/>
            <person name="Haas B."/>
            <person name="Nusbaum C."/>
            <person name="Birren B."/>
        </authorList>
    </citation>
    <scope>NUCLEOTIDE SEQUENCE</scope>
    <source>
        <strain evidence="3">ATCC 64411</strain>
    </source>
</reference>
<sequence>MPSRQTDSKLNSRHCTVYATPPPKDRQRRQFSRRSTSHSKTAPPTVSEQAERAPAALHQPPQDSTAHRLQAPRCCSDPLFLFFSFFFFLLCHIPSSHSCSVAIFGYLHTSCRPMLYRLLGYLLLPVSKALGYWSWGIQNFIGTAIQSFCHSTSGRGGHDRKIRPRLSLLCFFFSRYPILLLRFPDFVLVRGGNGHFCTHDSSTV</sequence>
<dbReference type="EMBL" id="ADBL01001703">
    <property type="status" value="NOT_ANNOTATED_CDS"/>
    <property type="molecule type" value="Genomic_DNA"/>
</dbReference>
<name>A0A0C4E3P1_MAGP6</name>
<dbReference type="VEuPathDB" id="FungiDB:MAPG_07056"/>
<keyword evidence="2" id="KW-0472">Membrane</keyword>
<feature type="compositionally biased region" description="Polar residues" evidence="1">
    <location>
        <begin position="38"/>
        <end position="48"/>
    </location>
</feature>
<keyword evidence="2" id="KW-0812">Transmembrane</keyword>
<gene>
    <name evidence="3" type="ORF">MAPG_07056</name>
</gene>
<dbReference type="EnsemblFungi" id="MAPG_07056T0">
    <property type="protein sequence ID" value="MAPG_07056T0"/>
    <property type="gene ID" value="MAPG_07056"/>
</dbReference>
<organism evidence="4 5">
    <name type="scientific">Magnaporthiopsis poae (strain ATCC 64411 / 73-15)</name>
    <name type="common">Kentucky bluegrass fungus</name>
    <name type="synonym">Magnaporthe poae</name>
    <dbReference type="NCBI Taxonomy" id="644358"/>
    <lineage>
        <taxon>Eukaryota</taxon>
        <taxon>Fungi</taxon>
        <taxon>Dikarya</taxon>
        <taxon>Ascomycota</taxon>
        <taxon>Pezizomycotina</taxon>
        <taxon>Sordariomycetes</taxon>
        <taxon>Sordariomycetidae</taxon>
        <taxon>Magnaporthales</taxon>
        <taxon>Magnaporthaceae</taxon>
        <taxon>Magnaporthiopsis</taxon>
    </lineage>
</organism>
<evidence type="ECO:0000256" key="2">
    <source>
        <dbReference type="SAM" id="Phobius"/>
    </source>
</evidence>
<dbReference type="AlphaFoldDB" id="A0A0C4E3P1"/>
<protein>
    <submittedName>
        <fullName evidence="3 4">Uncharacterized protein</fullName>
    </submittedName>
</protein>
<proteinExistence type="predicted"/>
<evidence type="ECO:0000256" key="1">
    <source>
        <dbReference type="SAM" id="MobiDB-lite"/>
    </source>
</evidence>
<evidence type="ECO:0000313" key="5">
    <source>
        <dbReference type="Proteomes" id="UP000011715"/>
    </source>
</evidence>